<keyword evidence="1" id="KW-0732">Signal</keyword>
<feature type="domain" description="Beta-lactamase-related" evidence="2">
    <location>
        <begin position="33"/>
        <end position="351"/>
    </location>
</feature>
<sequence length="382" mass="42333">MRALLAAATSFFALTGAALAQPDGWSEAEITELDSAIQSLMAEEEVVGLAYALIDEGEVAHVAAFGYRNRKNAAPLETDSIMYGASLTKAAFGYYVLMLVDEGLIDLDASIADYLPRPLPEYDEWADLADQPQWRDLTARIILSNGTGFANFRWLEEDGRLQFHFPPGERQAYSAEGFYILQHVIEEGLGLDLKEEMQTRIFDLFGMTDTSMQWREDFADNLADGYAMDGTFEPHDERSGVSAAGSMDTTIADQARMWAGMVRGEGLSAEARAEFVSPSQVIRSPGQFPTITTEEDPRAAAIGLAAGLGVITFQDETGHWFDKGGHNPWTGNRATCHQETQRCIVLLANSVRAELIYSQIVEQAMGENPMPWWWVYPEQFVE</sequence>
<dbReference type="PANTHER" id="PTHR43283:SF18">
    <property type="match status" value="1"/>
</dbReference>
<reference evidence="3 4" key="1">
    <citation type="submission" date="2018-10" db="EMBL/GenBank/DDBJ databases">
        <title>Genomic Encyclopedia of Type Strains, Phase IV (KMG-IV): sequencing the most valuable type-strain genomes for metagenomic binning, comparative biology and taxonomic classification.</title>
        <authorList>
            <person name="Goeker M."/>
        </authorList>
    </citation>
    <scope>NUCLEOTIDE SEQUENCE [LARGE SCALE GENOMIC DNA]</scope>
    <source>
        <strain evidence="3 4">DSM 4734</strain>
    </source>
</reference>
<dbReference type="Proteomes" id="UP000273675">
    <property type="component" value="Unassembled WGS sequence"/>
</dbReference>
<dbReference type="OrthoDB" id="119951at2"/>
<evidence type="ECO:0000313" key="3">
    <source>
        <dbReference type="EMBL" id="RKR02957.1"/>
    </source>
</evidence>
<proteinExistence type="predicted"/>
<dbReference type="InterPro" id="IPR012338">
    <property type="entry name" value="Beta-lactam/transpept-like"/>
</dbReference>
<feature type="chain" id="PRO_5019857232" evidence="1">
    <location>
        <begin position="21"/>
        <end position="382"/>
    </location>
</feature>
<comment type="caution">
    <text evidence="3">The sequence shown here is derived from an EMBL/GenBank/DDBJ whole genome shotgun (WGS) entry which is preliminary data.</text>
</comment>
<dbReference type="Pfam" id="PF00144">
    <property type="entry name" value="Beta-lactamase"/>
    <property type="match status" value="1"/>
</dbReference>
<dbReference type="Gene3D" id="3.40.710.10">
    <property type="entry name" value="DD-peptidase/beta-lactamase superfamily"/>
    <property type="match status" value="1"/>
</dbReference>
<name>A0A495DKX8_9PROT</name>
<dbReference type="PANTHER" id="PTHR43283">
    <property type="entry name" value="BETA-LACTAMASE-RELATED"/>
    <property type="match status" value="1"/>
</dbReference>
<dbReference type="InterPro" id="IPR001466">
    <property type="entry name" value="Beta-lactam-related"/>
</dbReference>
<organism evidence="3 4">
    <name type="scientific">Maricaulis maris</name>
    <dbReference type="NCBI Taxonomy" id="74318"/>
    <lineage>
        <taxon>Bacteria</taxon>
        <taxon>Pseudomonadati</taxon>
        <taxon>Pseudomonadota</taxon>
        <taxon>Alphaproteobacteria</taxon>
        <taxon>Maricaulales</taxon>
        <taxon>Maricaulaceae</taxon>
        <taxon>Maricaulis</taxon>
    </lineage>
</organism>
<gene>
    <name evidence="3" type="ORF">C7435_0902</name>
</gene>
<dbReference type="InterPro" id="IPR050789">
    <property type="entry name" value="Diverse_Enzym_Activities"/>
</dbReference>
<dbReference type="AlphaFoldDB" id="A0A495DKX8"/>
<dbReference type="EMBL" id="RBIM01000002">
    <property type="protein sequence ID" value="RKR02957.1"/>
    <property type="molecule type" value="Genomic_DNA"/>
</dbReference>
<dbReference type="RefSeq" id="WP_121210206.1">
    <property type="nucleotide sequence ID" value="NZ_RBIM01000002.1"/>
</dbReference>
<dbReference type="SUPFAM" id="SSF56601">
    <property type="entry name" value="beta-lactamase/transpeptidase-like"/>
    <property type="match status" value="1"/>
</dbReference>
<feature type="signal peptide" evidence="1">
    <location>
        <begin position="1"/>
        <end position="20"/>
    </location>
</feature>
<evidence type="ECO:0000313" key="4">
    <source>
        <dbReference type="Proteomes" id="UP000273675"/>
    </source>
</evidence>
<evidence type="ECO:0000256" key="1">
    <source>
        <dbReference type="SAM" id="SignalP"/>
    </source>
</evidence>
<accession>A0A495DKX8</accession>
<protein>
    <submittedName>
        <fullName evidence="3">CubicO group peptidase (Beta-lactamase class C family)</fullName>
    </submittedName>
</protein>
<evidence type="ECO:0000259" key="2">
    <source>
        <dbReference type="Pfam" id="PF00144"/>
    </source>
</evidence>